<dbReference type="EMBL" id="BLAL01000044">
    <property type="protein sequence ID" value="GES79539.1"/>
    <property type="molecule type" value="Genomic_DNA"/>
</dbReference>
<evidence type="ECO:0000256" key="2">
    <source>
        <dbReference type="ARBA" id="ARBA00022692"/>
    </source>
</evidence>
<feature type="region of interest" description="Disordered" evidence="5">
    <location>
        <begin position="345"/>
        <end position="393"/>
    </location>
</feature>
<feature type="transmembrane region" description="Helical" evidence="6">
    <location>
        <begin position="73"/>
        <end position="89"/>
    </location>
</feature>
<comment type="subcellular location">
    <subcellularLocation>
        <location evidence="1">Membrane</location>
        <topology evidence="1">Single-pass membrane protein</topology>
    </subcellularLocation>
</comment>
<dbReference type="AlphaFoldDB" id="A0A2Z6RKL9"/>
<dbReference type="PANTHER" id="PTHR12883">
    <property type="entry name" value="ADIPOCYTE-SPECIFIC PROTEIN 4-RELATED"/>
    <property type="match status" value="1"/>
</dbReference>
<feature type="compositionally biased region" description="Basic residues" evidence="5">
    <location>
        <begin position="381"/>
        <end position="393"/>
    </location>
</feature>
<dbReference type="Proteomes" id="UP000247702">
    <property type="component" value="Unassembled WGS sequence"/>
</dbReference>
<feature type="signal peptide" evidence="7">
    <location>
        <begin position="1"/>
        <end position="27"/>
    </location>
</feature>
<evidence type="ECO:0000256" key="5">
    <source>
        <dbReference type="SAM" id="MobiDB-lite"/>
    </source>
</evidence>
<proteinExistence type="predicted"/>
<organism evidence="8 10">
    <name type="scientific">Rhizophagus clarus</name>
    <dbReference type="NCBI Taxonomy" id="94130"/>
    <lineage>
        <taxon>Eukaryota</taxon>
        <taxon>Fungi</taxon>
        <taxon>Fungi incertae sedis</taxon>
        <taxon>Mucoromycota</taxon>
        <taxon>Glomeromycotina</taxon>
        <taxon>Glomeromycetes</taxon>
        <taxon>Glomerales</taxon>
        <taxon>Glomeraceae</taxon>
        <taxon>Rhizophagus</taxon>
    </lineage>
</organism>
<dbReference type="Proteomes" id="UP000615446">
    <property type="component" value="Unassembled WGS sequence"/>
</dbReference>
<feature type="compositionally biased region" description="Basic and acidic residues" evidence="5">
    <location>
        <begin position="345"/>
        <end position="380"/>
    </location>
</feature>
<dbReference type="GO" id="GO:0032469">
    <property type="term" value="P:endoplasmic reticulum calcium ion homeostasis"/>
    <property type="evidence" value="ECO:0007669"/>
    <property type="project" value="InterPro"/>
</dbReference>
<evidence type="ECO:0000256" key="1">
    <source>
        <dbReference type="ARBA" id="ARBA00004167"/>
    </source>
</evidence>
<dbReference type="STRING" id="94130.A0A2Z6RKL9"/>
<keyword evidence="4 6" id="KW-0472">Membrane</keyword>
<reference evidence="8 10" key="1">
    <citation type="submission" date="2017-11" db="EMBL/GenBank/DDBJ databases">
        <title>The genome of Rhizophagus clarus HR1 reveals common genetic basis of auxotrophy among arbuscular mycorrhizal fungi.</title>
        <authorList>
            <person name="Kobayashi Y."/>
        </authorList>
    </citation>
    <scope>NUCLEOTIDE SEQUENCE [LARGE SCALE GENOMIC DNA]</scope>
    <source>
        <strain evidence="8 10">HR1</strain>
    </source>
</reference>
<name>A0A2Z6RKL9_9GLOM</name>
<sequence>MTRLLKNILYFVLILLLLQVVTRIVAADEFDEEELKISQEPEKESFNEPPIPKPLDVPPSRPKFKLSDFHREIFMLACVVIYLINYFIGKEINENIAKKWIGAHISLLRDNFALVGIGSSGKPLLRDGPADYVFYLSGRRNCQFVHGRITLKPRHNLIQTITNIIISQFSSKIIEDTVTFHVYMNDDYDDFVFAITKKDYSREFRTSRYDLSDFTKQVNNSHLPESFYAQTESSDITDTFLTKQVVELLKESESYLNAFIVTDRPRVRPEKVVSDQPKLLSVYCSIPEDLSKINDTLSVSELIMYLIDFIPARCSFKIETKNKLKKNREEAEKIVNKALEAERQEAIQQKKAEKKRAEAERVAKLSPDEQRKYEERERKRELKKKQKKLIKKA</sequence>
<dbReference type="GO" id="GO:0005509">
    <property type="term" value="F:calcium ion binding"/>
    <property type="evidence" value="ECO:0007669"/>
    <property type="project" value="InterPro"/>
</dbReference>
<dbReference type="OrthoDB" id="10039147at2759"/>
<evidence type="ECO:0000313" key="8">
    <source>
        <dbReference type="EMBL" id="GBB97251.1"/>
    </source>
</evidence>
<evidence type="ECO:0000256" key="3">
    <source>
        <dbReference type="ARBA" id="ARBA00022989"/>
    </source>
</evidence>
<dbReference type="InterPro" id="IPR012879">
    <property type="entry name" value="CCDC47"/>
</dbReference>
<evidence type="ECO:0000313" key="10">
    <source>
        <dbReference type="Proteomes" id="UP000247702"/>
    </source>
</evidence>
<comment type="caution">
    <text evidence="8">The sequence shown here is derived from an EMBL/GenBank/DDBJ whole genome shotgun (WGS) entry which is preliminary data.</text>
</comment>
<accession>A0A2Z6RKL9</accession>
<gene>
    <name evidence="9" type="ORF">RCL2_000684000</name>
    <name evidence="8" type="ORF">RclHR1_02950010</name>
</gene>
<dbReference type="EMBL" id="BEXD01002168">
    <property type="protein sequence ID" value="GBB97251.1"/>
    <property type="molecule type" value="Genomic_DNA"/>
</dbReference>
<protein>
    <submittedName>
        <fullName evidence="9">DUF1682-domain-containing protein</fullName>
    </submittedName>
</protein>
<keyword evidence="2 6" id="KW-0812">Transmembrane</keyword>
<dbReference type="GO" id="GO:0016020">
    <property type="term" value="C:membrane"/>
    <property type="evidence" value="ECO:0007669"/>
    <property type="project" value="UniProtKB-SubCell"/>
</dbReference>
<dbReference type="GO" id="GO:0005783">
    <property type="term" value="C:endoplasmic reticulum"/>
    <property type="evidence" value="ECO:0007669"/>
    <property type="project" value="InterPro"/>
</dbReference>
<evidence type="ECO:0000256" key="4">
    <source>
        <dbReference type="ARBA" id="ARBA00023136"/>
    </source>
</evidence>
<keyword evidence="7" id="KW-0732">Signal</keyword>
<dbReference type="PANTHER" id="PTHR12883:SF0">
    <property type="entry name" value="PAT COMPLEX SUBUNIT CCDC47"/>
    <property type="match status" value="1"/>
</dbReference>
<evidence type="ECO:0000256" key="7">
    <source>
        <dbReference type="SAM" id="SignalP"/>
    </source>
</evidence>
<keyword evidence="10" id="KW-1185">Reference proteome</keyword>
<dbReference type="Pfam" id="PF07946">
    <property type="entry name" value="CCDC47"/>
    <property type="match status" value="1"/>
</dbReference>
<keyword evidence="3 6" id="KW-1133">Transmembrane helix</keyword>
<feature type="chain" id="PRO_5044073141" evidence="7">
    <location>
        <begin position="28"/>
        <end position="393"/>
    </location>
</feature>
<evidence type="ECO:0000313" key="9">
    <source>
        <dbReference type="EMBL" id="GES79539.1"/>
    </source>
</evidence>
<evidence type="ECO:0000256" key="6">
    <source>
        <dbReference type="SAM" id="Phobius"/>
    </source>
</evidence>
<reference evidence="9" key="2">
    <citation type="submission" date="2019-10" db="EMBL/GenBank/DDBJ databases">
        <title>Conservation and host-specific expression of non-tandemly repeated heterogenous ribosome RNA gene in arbuscular mycorrhizal fungi.</title>
        <authorList>
            <person name="Maeda T."/>
            <person name="Kobayashi Y."/>
            <person name="Nakagawa T."/>
            <person name="Ezawa T."/>
            <person name="Yamaguchi K."/>
            <person name="Bino T."/>
            <person name="Nishimoto Y."/>
            <person name="Shigenobu S."/>
            <person name="Kawaguchi M."/>
        </authorList>
    </citation>
    <scope>NUCLEOTIDE SEQUENCE</scope>
    <source>
        <strain evidence="9">HR1</strain>
    </source>
</reference>